<sequence>WIIQSMQPFSVVDESSFRELLNKLDPLFKIPKRQSIQNKILDIFIKQRYKLNIIISNILGTVSITTDINREMSQSQSSKAKSTFQVEKTTTPAKNLLKETSPAILDFDEPFHSDTYQNNEESIQYILKDIAKAFCDATSEVAQVNEQNSAQHGGRETNLLP</sequence>
<gene>
    <name evidence="1" type="ORF">SPELUC_LOCUS12136</name>
</gene>
<organism evidence="1 2">
    <name type="scientific">Cetraspora pellucida</name>
    <dbReference type="NCBI Taxonomy" id="1433469"/>
    <lineage>
        <taxon>Eukaryota</taxon>
        <taxon>Fungi</taxon>
        <taxon>Fungi incertae sedis</taxon>
        <taxon>Mucoromycota</taxon>
        <taxon>Glomeromycotina</taxon>
        <taxon>Glomeromycetes</taxon>
        <taxon>Diversisporales</taxon>
        <taxon>Gigasporaceae</taxon>
        <taxon>Cetraspora</taxon>
    </lineage>
</organism>
<dbReference type="Proteomes" id="UP000789366">
    <property type="component" value="Unassembled WGS sequence"/>
</dbReference>
<reference evidence="1" key="1">
    <citation type="submission" date="2021-06" db="EMBL/GenBank/DDBJ databases">
        <authorList>
            <person name="Kallberg Y."/>
            <person name="Tangrot J."/>
            <person name="Rosling A."/>
        </authorList>
    </citation>
    <scope>NUCLEOTIDE SEQUENCE</scope>
    <source>
        <strain evidence="1">28 12/20/2015</strain>
    </source>
</reference>
<proteinExistence type="predicted"/>
<comment type="caution">
    <text evidence="1">The sequence shown here is derived from an EMBL/GenBank/DDBJ whole genome shotgun (WGS) entry which is preliminary data.</text>
</comment>
<accession>A0ACA9PRA0</accession>
<keyword evidence="2" id="KW-1185">Reference proteome</keyword>
<name>A0ACA9PRA0_9GLOM</name>
<evidence type="ECO:0000313" key="2">
    <source>
        <dbReference type="Proteomes" id="UP000789366"/>
    </source>
</evidence>
<feature type="non-terminal residue" evidence="1">
    <location>
        <position position="161"/>
    </location>
</feature>
<evidence type="ECO:0000313" key="1">
    <source>
        <dbReference type="EMBL" id="CAG8716300.1"/>
    </source>
</evidence>
<feature type="non-terminal residue" evidence="1">
    <location>
        <position position="1"/>
    </location>
</feature>
<dbReference type="EMBL" id="CAJVPW010027697">
    <property type="protein sequence ID" value="CAG8716300.1"/>
    <property type="molecule type" value="Genomic_DNA"/>
</dbReference>
<protein>
    <submittedName>
        <fullName evidence="1">16050_t:CDS:1</fullName>
    </submittedName>
</protein>